<dbReference type="Pfam" id="PF07690">
    <property type="entry name" value="MFS_1"/>
    <property type="match status" value="1"/>
</dbReference>
<feature type="transmembrane region" description="Helical" evidence="5">
    <location>
        <begin position="18"/>
        <end position="37"/>
    </location>
</feature>
<feature type="transmembrane region" description="Helical" evidence="5">
    <location>
        <begin position="174"/>
        <end position="194"/>
    </location>
</feature>
<dbReference type="InterPro" id="IPR020846">
    <property type="entry name" value="MFS_dom"/>
</dbReference>
<feature type="transmembrane region" description="Helical" evidence="5">
    <location>
        <begin position="49"/>
        <end position="67"/>
    </location>
</feature>
<feature type="transmembrane region" description="Helical" evidence="5">
    <location>
        <begin position="214"/>
        <end position="234"/>
    </location>
</feature>
<keyword evidence="4 5" id="KW-0472">Membrane</keyword>
<keyword evidence="8" id="KW-1185">Reference proteome</keyword>
<name>A0ABY7YKP6_9HYPH</name>
<keyword evidence="3 5" id="KW-1133">Transmembrane helix</keyword>
<dbReference type="PROSITE" id="PS50850">
    <property type="entry name" value="MFS"/>
    <property type="match status" value="1"/>
</dbReference>
<feature type="transmembrane region" description="Helical" evidence="5">
    <location>
        <begin position="135"/>
        <end position="154"/>
    </location>
</feature>
<dbReference type="Gene3D" id="1.20.1250.20">
    <property type="entry name" value="MFS general substrate transporter like domains"/>
    <property type="match status" value="2"/>
</dbReference>
<dbReference type="Proteomes" id="UP001220530">
    <property type="component" value="Chromosome"/>
</dbReference>
<dbReference type="SUPFAM" id="SSF103473">
    <property type="entry name" value="MFS general substrate transporter"/>
    <property type="match status" value="1"/>
</dbReference>
<reference evidence="7 8" key="1">
    <citation type="submission" date="2023-02" db="EMBL/GenBank/DDBJ databases">
        <title>Devosia algicola sp. nov., isolated from the phycosphere of marine algae.</title>
        <authorList>
            <person name="Kim J.M."/>
            <person name="Lee J.K."/>
            <person name="Choi B.J."/>
            <person name="Bayburt H."/>
            <person name="Jeon C.O."/>
        </authorList>
    </citation>
    <scope>NUCLEOTIDE SEQUENCE [LARGE SCALE GENOMIC DNA]</scope>
    <source>
        <strain evidence="7 8">G20-9</strain>
    </source>
</reference>
<dbReference type="CDD" id="cd17393">
    <property type="entry name" value="MFS_MosC_like"/>
    <property type="match status" value="1"/>
</dbReference>
<evidence type="ECO:0000313" key="8">
    <source>
        <dbReference type="Proteomes" id="UP001220530"/>
    </source>
</evidence>
<feature type="transmembrane region" description="Helical" evidence="5">
    <location>
        <begin position="331"/>
        <end position="353"/>
    </location>
</feature>
<proteinExistence type="predicted"/>
<evidence type="ECO:0000256" key="3">
    <source>
        <dbReference type="ARBA" id="ARBA00022989"/>
    </source>
</evidence>
<gene>
    <name evidence="7" type="ORF">PSQ19_14285</name>
</gene>
<accession>A0ABY7YKP6</accession>
<feature type="transmembrane region" description="Helical" evidence="5">
    <location>
        <begin position="270"/>
        <end position="289"/>
    </location>
</feature>
<dbReference type="EMBL" id="CP118246">
    <property type="protein sequence ID" value="WDR01871.1"/>
    <property type="molecule type" value="Genomic_DNA"/>
</dbReference>
<evidence type="ECO:0000256" key="1">
    <source>
        <dbReference type="ARBA" id="ARBA00004141"/>
    </source>
</evidence>
<dbReference type="InterPro" id="IPR051788">
    <property type="entry name" value="MFS_Transporter"/>
</dbReference>
<evidence type="ECO:0000313" key="7">
    <source>
        <dbReference type="EMBL" id="WDR01871.1"/>
    </source>
</evidence>
<organism evidence="7 8">
    <name type="scientific">Devosia algicola</name>
    <dbReference type="NCBI Taxonomy" id="3026418"/>
    <lineage>
        <taxon>Bacteria</taxon>
        <taxon>Pseudomonadati</taxon>
        <taxon>Pseudomonadota</taxon>
        <taxon>Alphaproteobacteria</taxon>
        <taxon>Hyphomicrobiales</taxon>
        <taxon>Devosiaceae</taxon>
        <taxon>Devosia</taxon>
    </lineage>
</organism>
<evidence type="ECO:0000259" key="6">
    <source>
        <dbReference type="PROSITE" id="PS50850"/>
    </source>
</evidence>
<feature type="transmembrane region" description="Helical" evidence="5">
    <location>
        <begin position="301"/>
        <end position="319"/>
    </location>
</feature>
<protein>
    <submittedName>
        <fullName evidence="7">MFS transporter</fullName>
    </submittedName>
</protein>
<feature type="domain" description="Major facilitator superfamily (MFS) profile" evidence="6">
    <location>
        <begin position="1"/>
        <end position="361"/>
    </location>
</feature>
<feature type="transmembrane region" description="Helical" evidence="5">
    <location>
        <begin position="73"/>
        <end position="91"/>
    </location>
</feature>
<dbReference type="PANTHER" id="PTHR23514:SF13">
    <property type="entry name" value="INNER MEMBRANE PROTEIN YBJJ"/>
    <property type="match status" value="1"/>
</dbReference>
<keyword evidence="2 5" id="KW-0812">Transmembrane</keyword>
<dbReference type="InterPro" id="IPR036259">
    <property type="entry name" value="MFS_trans_sf"/>
</dbReference>
<dbReference type="RefSeq" id="WP_282218281.1">
    <property type="nucleotide sequence ID" value="NZ_CP118246.1"/>
</dbReference>
<evidence type="ECO:0000256" key="5">
    <source>
        <dbReference type="SAM" id="Phobius"/>
    </source>
</evidence>
<comment type="subcellular location">
    <subcellularLocation>
        <location evidence="1">Membrane</location>
        <topology evidence="1">Multi-pass membrane protein</topology>
    </subcellularLocation>
</comment>
<feature type="transmembrane region" description="Helical" evidence="5">
    <location>
        <begin position="112"/>
        <end position="129"/>
    </location>
</feature>
<evidence type="ECO:0000256" key="4">
    <source>
        <dbReference type="ARBA" id="ARBA00023136"/>
    </source>
</evidence>
<dbReference type="PANTHER" id="PTHR23514">
    <property type="entry name" value="BYPASS OF STOP CODON PROTEIN 6"/>
    <property type="match status" value="1"/>
</dbReference>
<sequence length="361" mass="37596">MFPRIPDIRNAMGVEEGALGLALVGAAVGTLISLTFFGRLIEKIGHRRVILFAIPTLALSYAIAVLAPGPLALFLLLVPTGLLIGVIEIVLNLEADRTEHALGRRIMNRSHGFWSIGFFTSGLIGAFIAQTGLSAQVHLALMVPIVLVGVILILGRFQPAAHRTGGSADAGPRLARPSLAIMVLVAVTLSAMVLEGAGGDWSAIYMRDMFAVEPFLAGFAVAIGAGAQALTRIFADRFVERYNPVLVARVLLTVLGIGATAVFLAPNAVVALAGFALMGVGTSAIFPLAMSAAAQRTDRPAAVNVAALAQISFVAFLLGPPLLGFVAQHIGIQWAFGVGIPLVVVSFWAAGALSPRPSMIV</sequence>
<feature type="transmembrane region" description="Helical" evidence="5">
    <location>
        <begin position="246"/>
        <end position="264"/>
    </location>
</feature>
<evidence type="ECO:0000256" key="2">
    <source>
        <dbReference type="ARBA" id="ARBA00022692"/>
    </source>
</evidence>
<dbReference type="InterPro" id="IPR011701">
    <property type="entry name" value="MFS"/>
</dbReference>